<dbReference type="Proteomes" id="UP000789396">
    <property type="component" value="Unassembled WGS sequence"/>
</dbReference>
<proteinExistence type="predicted"/>
<feature type="compositionally biased region" description="Basic and acidic residues" evidence="1">
    <location>
        <begin position="84"/>
        <end position="98"/>
    </location>
</feature>
<evidence type="ECO:0000256" key="1">
    <source>
        <dbReference type="SAM" id="MobiDB-lite"/>
    </source>
</evidence>
<reference evidence="2" key="1">
    <citation type="submission" date="2021-06" db="EMBL/GenBank/DDBJ databases">
        <authorList>
            <person name="Kallberg Y."/>
            <person name="Tangrot J."/>
            <person name="Rosling A."/>
        </authorList>
    </citation>
    <scope>NUCLEOTIDE SEQUENCE</scope>
    <source>
        <strain evidence="2">IN212</strain>
    </source>
</reference>
<accession>A0A9N9HRW2</accession>
<sequence length="98" mass="11038">MIPPSNTEGAPKKLALRAKSEKNNLPQISALISYYSIISDVRDKPANIMLGQLLQHTPFQDKFTSKITKVNQVGNDDSEESESEEKTESEFKKKELKD</sequence>
<dbReference type="AlphaFoldDB" id="A0A9N9HRW2"/>
<protein>
    <submittedName>
        <fullName evidence="2">16014_t:CDS:1</fullName>
    </submittedName>
</protein>
<gene>
    <name evidence="2" type="ORF">RFULGI_LOCUS10475</name>
</gene>
<keyword evidence="3" id="KW-1185">Reference proteome</keyword>
<feature type="non-terminal residue" evidence="2">
    <location>
        <position position="1"/>
    </location>
</feature>
<evidence type="ECO:0000313" key="2">
    <source>
        <dbReference type="EMBL" id="CAG8702661.1"/>
    </source>
</evidence>
<comment type="caution">
    <text evidence="2">The sequence shown here is derived from an EMBL/GenBank/DDBJ whole genome shotgun (WGS) entry which is preliminary data.</text>
</comment>
<organism evidence="2 3">
    <name type="scientific">Racocetra fulgida</name>
    <dbReference type="NCBI Taxonomy" id="60492"/>
    <lineage>
        <taxon>Eukaryota</taxon>
        <taxon>Fungi</taxon>
        <taxon>Fungi incertae sedis</taxon>
        <taxon>Mucoromycota</taxon>
        <taxon>Glomeromycotina</taxon>
        <taxon>Glomeromycetes</taxon>
        <taxon>Diversisporales</taxon>
        <taxon>Gigasporaceae</taxon>
        <taxon>Racocetra</taxon>
    </lineage>
</organism>
<name>A0A9N9HRW2_9GLOM</name>
<evidence type="ECO:0000313" key="3">
    <source>
        <dbReference type="Proteomes" id="UP000789396"/>
    </source>
</evidence>
<dbReference type="EMBL" id="CAJVPZ010020774">
    <property type="protein sequence ID" value="CAG8702661.1"/>
    <property type="molecule type" value="Genomic_DNA"/>
</dbReference>
<feature type="region of interest" description="Disordered" evidence="1">
    <location>
        <begin position="71"/>
        <end position="98"/>
    </location>
</feature>